<dbReference type="AlphaFoldDB" id="A0A5N1J5D8"/>
<dbReference type="CDD" id="cd00146">
    <property type="entry name" value="PKD"/>
    <property type="match status" value="1"/>
</dbReference>
<proteinExistence type="predicted"/>
<keyword evidence="3" id="KW-1185">Reference proteome</keyword>
<evidence type="ECO:0000259" key="1">
    <source>
        <dbReference type="PROSITE" id="PS50093"/>
    </source>
</evidence>
<name>A0A5N1J5D8_9BACT</name>
<dbReference type="Proteomes" id="UP000326570">
    <property type="component" value="Unassembled WGS sequence"/>
</dbReference>
<feature type="domain" description="PKD" evidence="1">
    <location>
        <begin position="58"/>
        <end position="104"/>
    </location>
</feature>
<dbReference type="EMBL" id="VTWT01000001">
    <property type="protein sequence ID" value="KAA9346121.1"/>
    <property type="molecule type" value="Genomic_DNA"/>
</dbReference>
<sequence length="238" mass="26367">MKTLNSTIYYCILFLLLTAVLGCNKDEVGPQAGIMADKYLAEPGEEVTFTSTSTNLHTYEWDLGNGAKSNKKSVTTTFNTPGDYSVILKVKDINGKTSETSVTVHIGRFFISGASLVTLNFKDSVGSVWDTDGSGPDITLGFYPQGQGGLTWFIGNNITQKNLPAFLLLSDRPVLLFNNNLTVHLIENPENGQTGQIRTMKKWIFNPIKEIQKYGRDRYGKLALSGEYPRVEISYSMK</sequence>
<dbReference type="PROSITE" id="PS51257">
    <property type="entry name" value="PROKAR_LIPOPROTEIN"/>
    <property type="match status" value="1"/>
</dbReference>
<dbReference type="InterPro" id="IPR000601">
    <property type="entry name" value="PKD_dom"/>
</dbReference>
<gene>
    <name evidence="2" type="ORF">F0P94_03295</name>
</gene>
<organism evidence="2 3">
    <name type="scientific">Adhaeribacter soli</name>
    <dbReference type="NCBI Taxonomy" id="2607655"/>
    <lineage>
        <taxon>Bacteria</taxon>
        <taxon>Pseudomonadati</taxon>
        <taxon>Bacteroidota</taxon>
        <taxon>Cytophagia</taxon>
        <taxon>Cytophagales</taxon>
        <taxon>Hymenobacteraceae</taxon>
        <taxon>Adhaeribacter</taxon>
    </lineage>
</organism>
<accession>A0A5N1J5D8</accession>
<dbReference type="Pfam" id="PF18911">
    <property type="entry name" value="PKD_4"/>
    <property type="match status" value="1"/>
</dbReference>
<reference evidence="2 3" key="1">
    <citation type="submission" date="2019-09" db="EMBL/GenBank/DDBJ databases">
        <title>Genome sequence of Adhaeribacter sp. M2.</title>
        <authorList>
            <person name="Srinivasan S."/>
        </authorList>
    </citation>
    <scope>NUCLEOTIDE SEQUENCE [LARGE SCALE GENOMIC DNA]</scope>
    <source>
        <strain evidence="2 3">M2</strain>
    </source>
</reference>
<dbReference type="SUPFAM" id="SSF49299">
    <property type="entry name" value="PKD domain"/>
    <property type="match status" value="1"/>
</dbReference>
<protein>
    <submittedName>
        <fullName evidence="2">PKD domain-containing protein</fullName>
    </submittedName>
</protein>
<evidence type="ECO:0000313" key="3">
    <source>
        <dbReference type="Proteomes" id="UP000326570"/>
    </source>
</evidence>
<dbReference type="Gene3D" id="2.60.40.10">
    <property type="entry name" value="Immunoglobulins"/>
    <property type="match status" value="1"/>
</dbReference>
<dbReference type="RefSeq" id="WP_150902264.1">
    <property type="nucleotide sequence ID" value="NZ_VTWT01000001.1"/>
</dbReference>
<dbReference type="SMART" id="SM00089">
    <property type="entry name" value="PKD"/>
    <property type="match status" value="1"/>
</dbReference>
<evidence type="ECO:0000313" key="2">
    <source>
        <dbReference type="EMBL" id="KAA9346121.1"/>
    </source>
</evidence>
<dbReference type="InterPro" id="IPR035986">
    <property type="entry name" value="PKD_dom_sf"/>
</dbReference>
<comment type="caution">
    <text evidence="2">The sequence shown here is derived from an EMBL/GenBank/DDBJ whole genome shotgun (WGS) entry which is preliminary data.</text>
</comment>
<dbReference type="InterPro" id="IPR022409">
    <property type="entry name" value="PKD/Chitinase_dom"/>
</dbReference>
<dbReference type="PROSITE" id="PS50093">
    <property type="entry name" value="PKD"/>
    <property type="match status" value="1"/>
</dbReference>
<dbReference type="InterPro" id="IPR013783">
    <property type="entry name" value="Ig-like_fold"/>
</dbReference>